<dbReference type="GO" id="GO:0016342">
    <property type="term" value="C:catenin complex"/>
    <property type="evidence" value="ECO:0007669"/>
    <property type="project" value="TreeGrafter"/>
</dbReference>
<dbReference type="Gene3D" id="2.60.40.60">
    <property type="entry name" value="Cadherins"/>
    <property type="match status" value="6"/>
</dbReference>
<proteinExistence type="predicted"/>
<keyword evidence="7" id="KW-0130">Cell adhesion</keyword>
<evidence type="ECO:0000256" key="2">
    <source>
        <dbReference type="ARBA" id="ARBA00022475"/>
    </source>
</evidence>
<comment type="subcellular location">
    <subcellularLocation>
        <location evidence="1">Cell membrane</location>
        <topology evidence="1">Single-pass type I membrane protein</topology>
    </subcellularLocation>
</comment>
<comment type="caution">
    <text evidence="19">The sequence shown here is derived from an EMBL/GenBank/DDBJ whole genome shotgun (WGS) entry which is preliminary data.</text>
</comment>
<organism evidence="19 20">
    <name type="scientific">Platysternon megacephalum</name>
    <name type="common">big-headed turtle</name>
    <dbReference type="NCBI Taxonomy" id="55544"/>
    <lineage>
        <taxon>Eukaryota</taxon>
        <taxon>Metazoa</taxon>
        <taxon>Chordata</taxon>
        <taxon>Craniata</taxon>
        <taxon>Vertebrata</taxon>
        <taxon>Euteleostomi</taxon>
        <taxon>Archelosauria</taxon>
        <taxon>Testudinata</taxon>
        <taxon>Testudines</taxon>
        <taxon>Cryptodira</taxon>
        <taxon>Durocryptodira</taxon>
        <taxon>Testudinoidea</taxon>
        <taxon>Platysternidae</taxon>
        <taxon>Platysternon</taxon>
    </lineage>
</organism>
<feature type="region of interest" description="Disordered" evidence="15">
    <location>
        <begin position="849"/>
        <end position="966"/>
    </location>
</feature>
<dbReference type="GO" id="GO:0008013">
    <property type="term" value="F:beta-catenin binding"/>
    <property type="evidence" value="ECO:0007669"/>
    <property type="project" value="TreeGrafter"/>
</dbReference>
<keyword evidence="6 14" id="KW-0106">Calcium</keyword>
<dbReference type="GO" id="GO:0016339">
    <property type="term" value="P:calcium-dependent cell-cell adhesion via plasma membrane cell adhesion molecules"/>
    <property type="evidence" value="ECO:0007669"/>
    <property type="project" value="TreeGrafter"/>
</dbReference>
<dbReference type="InterPro" id="IPR015919">
    <property type="entry name" value="Cadherin-like_sf"/>
</dbReference>
<evidence type="ECO:0000256" key="4">
    <source>
        <dbReference type="ARBA" id="ARBA00022729"/>
    </source>
</evidence>
<keyword evidence="5" id="KW-0677">Repeat</keyword>
<dbReference type="PANTHER" id="PTHR24027">
    <property type="entry name" value="CADHERIN-23"/>
    <property type="match status" value="1"/>
</dbReference>
<evidence type="ECO:0000256" key="13">
    <source>
        <dbReference type="ARBA" id="ARBA00083417"/>
    </source>
</evidence>
<evidence type="ECO:0000256" key="11">
    <source>
        <dbReference type="ARBA" id="ARBA00037319"/>
    </source>
</evidence>
<feature type="compositionally biased region" description="Polar residues" evidence="15">
    <location>
        <begin position="872"/>
        <end position="881"/>
    </location>
</feature>
<dbReference type="Pfam" id="PF00028">
    <property type="entry name" value="Cadherin"/>
    <property type="match status" value="2"/>
</dbReference>
<dbReference type="PANTHER" id="PTHR24027:SF439">
    <property type="entry name" value="CADHERIN-RELATED FAMILY MEMBER 3"/>
    <property type="match status" value="1"/>
</dbReference>
<dbReference type="SUPFAM" id="SSF49313">
    <property type="entry name" value="Cadherin-like"/>
    <property type="match status" value="5"/>
</dbReference>
<keyword evidence="2" id="KW-1003">Cell membrane</keyword>
<dbReference type="GO" id="GO:0000902">
    <property type="term" value="P:cell morphogenesis"/>
    <property type="evidence" value="ECO:0007669"/>
    <property type="project" value="TreeGrafter"/>
</dbReference>
<reference evidence="19 20" key="2">
    <citation type="submission" date="2019-04" db="EMBL/GenBank/DDBJ databases">
        <title>The genome sequence of big-headed turtle.</title>
        <authorList>
            <person name="Gong S."/>
        </authorList>
    </citation>
    <scope>NUCLEOTIDE SEQUENCE [LARGE SCALE GENOMIC DNA]</scope>
    <source>
        <strain evidence="19">DO16091913</strain>
        <tissue evidence="19">Muscle</tissue>
    </source>
</reference>
<evidence type="ECO:0000256" key="3">
    <source>
        <dbReference type="ARBA" id="ARBA00022692"/>
    </source>
</evidence>
<keyword evidence="9 16" id="KW-0472">Membrane</keyword>
<dbReference type="GO" id="GO:0007156">
    <property type="term" value="P:homophilic cell adhesion via plasma membrane adhesion molecules"/>
    <property type="evidence" value="ECO:0007669"/>
    <property type="project" value="InterPro"/>
</dbReference>
<dbReference type="GO" id="GO:0005509">
    <property type="term" value="F:calcium ion binding"/>
    <property type="evidence" value="ECO:0007669"/>
    <property type="project" value="UniProtKB-UniRule"/>
</dbReference>
<keyword evidence="8 16" id="KW-1133">Transmembrane helix</keyword>
<evidence type="ECO:0000256" key="12">
    <source>
        <dbReference type="ARBA" id="ARBA00067495"/>
    </source>
</evidence>
<dbReference type="GO" id="GO:0034332">
    <property type="term" value="P:adherens junction organization"/>
    <property type="evidence" value="ECO:0007669"/>
    <property type="project" value="TreeGrafter"/>
</dbReference>
<dbReference type="FunFam" id="2.60.40.60:FF:000244">
    <property type="entry name" value="Cadherin related family member 3"/>
    <property type="match status" value="1"/>
</dbReference>
<evidence type="ECO:0000256" key="17">
    <source>
        <dbReference type="SAM" id="SignalP"/>
    </source>
</evidence>
<sequence>MDGRILGKRQNIFLLLVLLGRISGGKTLSLNGLPATGNVTENSSAHVLVYTFSVTLSPSPSEVASGYPLIINSNPLTKAFRIDPGATHTYKVVTTGDPVLDYETMPNSFDLQIYVNDTAGASDLQILTVQITDVNERPVFRGNLADQTVMIYILEGNRTPPGVIYQIDASDPEESQLTYSCTPVSESFTVSQTGTISSTKEFDFERDPHTYLLNITVTDLLGLSTTRTVIVNIINTNDETPYFTTKERVYRIPEENSPGTVVANITAKDPDGEGIISTLVYSISPPNMHFSINPFTGMIYVAMRIDRDAAPLRLHPNISLVIRVEDNPSGGQTNEIEITVIIEDLNDNPPECSFYNFRLEVYETATTGTLLLDLRDHCQDIDVEPPNNKFNFTGLSGFGSNKFTLNPSGSGRIVLIGDLDFENPDNLAVEEYSLTAVVQDIAQPYYTNNIYIYIKITPMNEFFPVFSSPSYVFNVSEITRAGSSIGKVSATDKDLPLTGITYSIVAGGGTLSYTNIFWIDPNEGNLKIIATLDYETTQRYILTVQASDTEKLATVSVTINVLEVNDEKPVCSANTYSLAIPVDLAVGTNIEGFRIECVDRDSSPRSFRYFINSGNVNNHFTFSPSGGSNISQLILASRFDYDSGLDTIWDYRLHVYITDDNLLAGSNRATALIETGTVTLSIKVIPKPTTTTTTTPAITLLIRTENVYSDSAWYVPFLISVGSMLLLGLLGYLSFLLAKYIRTYCPPKPKADKRPLKNTPEKKKVKKEEVWEMTKINTVFDGEARDPVTGKMYEYNSKSGARRWKDTKESVEPGIKDPLAQEMTKINTVFDGEVRDPVTGKMYEYNSKSGARRWKDTKESVEPGIKHPLAQVISTAPANSSEGKDRMRTASKQEAGTTGRELAAENNMATKPSEGKAETSSQDSLKLHKPKDGAGGRGSSSPGRSPVPSPKIYPQLQPKPALKNVV</sequence>
<evidence type="ECO:0000256" key="15">
    <source>
        <dbReference type="SAM" id="MobiDB-lite"/>
    </source>
</evidence>
<evidence type="ECO:0000256" key="7">
    <source>
        <dbReference type="ARBA" id="ARBA00022889"/>
    </source>
</evidence>
<dbReference type="EMBL" id="QXTE01000092">
    <property type="protein sequence ID" value="TFK06894.1"/>
    <property type="molecule type" value="Genomic_DNA"/>
</dbReference>
<feature type="compositionally biased region" description="Basic and acidic residues" evidence="15">
    <location>
        <begin position="853"/>
        <end position="865"/>
    </location>
</feature>
<evidence type="ECO:0000313" key="20">
    <source>
        <dbReference type="Proteomes" id="UP000297703"/>
    </source>
</evidence>
<feature type="domain" description="Cadherin" evidence="18">
    <location>
        <begin position="353"/>
        <end position="466"/>
    </location>
</feature>
<dbReference type="InterPro" id="IPR020894">
    <property type="entry name" value="Cadherin_CS"/>
</dbReference>
<feature type="domain" description="Cadherin" evidence="18">
    <location>
        <begin position="244"/>
        <end position="352"/>
    </location>
</feature>
<feature type="signal peptide" evidence="17">
    <location>
        <begin position="1"/>
        <end position="27"/>
    </location>
</feature>
<dbReference type="SMART" id="SM00112">
    <property type="entry name" value="CA"/>
    <property type="match status" value="5"/>
</dbReference>
<dbReference type="STRING" id="55544.A0A4D9ELG8"/>
<evidence type="ECO:0000256" key="16">
    <source>
        <dbReference type="SAM" id="Phobius"/>
    </source>
</evidence>
<feature type="chain" id="PRO_5020041833" description="Cadherin-related family member 3" evidence="17">
    <location>
        <begin position="28"/>
        <end position="966"/>
    </location>
</feature>
<reference evidence="19 20" key="1">
    <citation type="submission" date="2019-04" db="EMBL/GenBank/DDBJ databases">
        <title>Draft genome of the big-headed turtle Platysternon megacephalum.</title>
        <authorList>
            <person name="Gong S."/>
        </authorList>
    </citation>
    <scope>NUCLEOTIDE SEQUENCE [LARGE SCALE GENOMIC DNA]</scope>
    <source>
        <strain evidence="19">DO16091913</strain>
        <tissue evidence="19">Muscle</tissue>
    </source>
</reference>
<dbReference type="PROSITE" id="PS50268">
    <property type="entry name" value="CADHERIN_2"/>
    <property type="match status" value="6"/>
</dbReference>
<evidence type="ECO:0000313" key="19">
    <source>
        <dbReference type="EMBL" id="TFK06894.1"/>
    </source>
</evidence>
<keyword evidence="20" id="KW-1185">Reference proteome</keyword>
<dbReference type="OrthoDB" id="9047765at2759"/>
<accession>A0A4D9ELG8</accession>
<name>A0A4D9ELG8_9SAUR</name>
<protein>
    <recommendedName>
        <fullName evidence="12">Cadherin-related family member 3</fullName>
    </recommendedName>
    <alternativeName>
        <fullName evidence="13">Cadherin-like protein 28</fullName>
    </alternativeName>
</protein>
<dbReference type="FunFam" id="2.60.40.60:FF:000231">
    <property type="entry name" value="Cadherin related family member 3"/>
    <property type="match status" value="1"/>
</dbReference>
<evidence type="ECO:0000256" key="5">
    <source>
        <dbReference type="ARBA" id="ARBA00022737"/>
    </source>
</evidence>
<feature type="domain" description="Cadherin" evidence="18">
    <location>
        <begin position="467"/>
        <end position="571"/>
    </location>
</feature>
<dbReference type="FunFam" id="2.60.40.60:FF:000237">
    <property type="entry name" value="Cadherin related family member 3"/>
    <property type="match status" value="1"/>
</dbReference>
<comment type="function">
    <text evidence="11">Cadherins are calcium-dependent cell adhesion proteins. They preferentially interact with themselves in a homophilic manner in connecting cells; cadherins may thus contribute to the sorting of heterogeneous cell types.</text>
</comment>
<dbReference type="GO" id="GO:0045296">
    <property type="term" value="F:cadherin binding"/>
    <property type="evidence" value="ECO:0007669"/>
    <property type="project" value="TreeGrafter"/>
</dbReference>
<evidence type="ECO:0000256" key="10">
    <source>
        <dbReference type="ARBA" id="ARBA00023180"/>
    </source>
</evidence>
<evidence type="ECO:0000256" key="8">
    <source>
        <dbReference type="ARBA" id="ARBA00022989"/>
    </source>
</evidence>
<gene>
    <name evidence="19" type="ORF">DR999_PMT10363</name>
</gene>
<feature type="transmembrane region" description="Helical" evidence="16">
    <location>
        <begin position="713"/>
        <end position="738"/>
    </location>
</feature>
<dbReference type="GO" id="GO:0044331">
    <property type="term" value="P:cell-cell adhesion mediated by cadherin"/>
    <property type="evidence" value="ECO:0007669"/>
    <property type="project" value="TreeGrafter"/>
</dbReference>
<keyword evidence="3 16" id="KW-0812">Transmembrane</keyword>
<feature type="domain" description="Cadherin" evidence="18">
    <location>
        <begin position="31"/>
        <end position="140"/>
    </location>
</feature>
<keyword evidence="10" id="KW-0325">Glycoprotein</keyword>
<dbReference type="AlphaFoldDB" id="A0A4D9ELG8"/>
<evidence type="ECO:0000259" key="18">
    <source>
        <dbReference type="PROSITE" id="PS50268"/>
    </source>
</evidence>
<dbReference type="InterPro" id="IPR039808">
    <property type="entry name" value="Cadherin"/>
</dbReference>
<dbReference type="GO" id="GO:0005912">
    <property type="term" value="C:adherens junction"/>
    <property type="evidence" value="ECO:0007669"/>
    <property type="project" value="TreeGrafter"/>
</dbReference>
<dbReference type="GO" id="GO:0007043">
    <property type="term" value="P:cell-cell junction assembly"/>
    <property type="evidence" value="ECO:0007669"/>
    <property type="project" value="TreeGrafter"/>
</dbReference>
<evidence type="ECO:0000256" key="1">
    <source>
        <dbReference type="ARBA" id="ARBA00004251"/>
    </source>
</evidence>
<keyword evidence="4 17" id="KW-0732">Signal</keyword>
<dbReference type="PROSITE" id="PS00232">
    <property type="entry name" value="CADHERIN_1"/>
    <property type="match status" value="1"/>
</dbReference>
<evidence type="ECO:0000256" key="9">
    <source>
        <dbReference type="ARBA" id="ARBA00023136"/>
    </source>
</evidence>
<feature type="domain" description="Cadherin" evidence="18">
    <location>
        <begin position="572"/>
        <end position="698"/>
    </location>
</feature>
<dbReference type="InterPro" id="IPR002126">
    <property type="entry name" value="Cadherin-like_dom"/>
</dbReference>
<dbReference type="GO" id="GO:0016477">
    <property type="term" value="P:cell migration"/>
    <property type="evidence" value="ECO:0007669"/>
    <property type="project" value="TreeGrafter"/>
</dbReference>
<dbReference type="PRINTS" id="PR00205">
    <property type="entry name" value="CADHERIN"/>
</dbReference>
<dbReference type="CDD" id="cd11304">
    <property type="entry name" value="Cadherin_repeat"/>
    <property type="match status" value="5"/>
</dbReference>
<feature type="domain" description="Cadherin" evidence="18">
    <location>
        <begin position="145"/>
        <end position="243"/>
    </location>
</feature>
<evidence type="ECO:0000256" key="6">
    <source>
        <dbReference type="ARBA" id="ARBA00022837"/>
    </source>
</evidence>
<dbReference type="FunFam" id="2.60.40.60:FF:000250">
    <property type="entry name" value="Cadherin related family member 3"/>
    <property type="match status" value="1"/>
</dbReference>
<dbReference type="Proteomes" id="UP000297703">
    <property type="component" value="Unassembled WGS sequence"/>
</dbReference>
<evidence type="ECO:0000256" key="14">
    <source>
        <dbReference type="PROSITE-ProRule" id="PRU00043"/>
    </source>
</evidence>